<keyword evidence="3" id="KW-1185">Reference proteome</keyword>
<accession>A0AAV0W1X0</accession>
<evidence type="ECO:0000256" key="1">
    <source>
        <dbReference type="SAM" id="SignalP"/>
    </source>
</evidence>
<proteinExistence type="predicted"/>
<sequence>MYSVTIILFLCFCIFPKSLGGLVVLSHVPPDPRKKSNPESQHLRGMEYTAADSKFRSSSPSPICDCLHVSEHSYPYIVGSQVTGRCPPYHDDPQENGYRPPHISCPKETGNRPSPSTNCPTHECPPRRTMPPCSRTSPPCTTCRTTLPPCKKFRTLPPCTCKCQTLPPCTKCQTLPPCTECQPLSPCTTCRTLTSCTTIRPLKLKILRSFTTRRRRCKTKP</sequence>
<comment type="caution">
    <text evidence="2">The sequence shown here is derived from an EMBL/GenBank/DDBJ whole genome shotgun (WGS) entry which is preliminary data.</text>
</comment>
<keyword evidence="1" id="KW-0732">Signal</keyword>
<feature type="signal peptide" evidence="1">
    <location>
        <begin position="1"/>
        <end position="20"/>
    </location>
</feature>
<reference evidence="2 3" key="1">
    <citation type="submission" date="2023-01" db="EMBL/GenBank/DDBJ databases">
        <authorList>
            <person name="Whitehead M."/>
        </authorList>
    </citation>
    <scope>NUCLEOTIDE SEQUENCE [LARGE SCALE GENOMIC DNA]</scope>
</reference>
<gene>
    <name evidence="2" type="ORF">MEUPH1_LOCUS6322</name>
</gene>
<protein>
    <submittedName>
        <fullName evidence="2">Uncharacterized protein</fullName>
    </submittedName>
</protein>
<evidence type="ECO:0000313" key="3">
    <source>
        <dbReference type="Proteomes" id="UP001160148"/>
    </source>
</evidence>
<feature type="chain" id="PRO_5043639783" evidence="1">
    <location>
        <begin position="21"/>
        <end position="221"/>
    </location>
</feature>
<organism evidence="2 3">
    <name type="scientific">Macrosiphum euphorbiae</name>
    <name type="common">potato aphid</name>
    <dbReference type="NCBI Taxonomy" id="13131"/>
    <lineage>
        <taxon>Eukaryota</taxon>
        <taxon>Metazoa</taxon>
        <taxon>Ecdysozoa</taxon>
        <taxon>Arthropoda</taxon>
        <taxon>Hexapoda</taxon>
        <taxon>Insecta</taxon>
        <taxon>Pterygota</taxon>
        <taxon>Neoptera</taxon>
        <taxon>Paraneoptera</taxon>
        <taxon>Hemiptera</taxon>
        <taxon>Sternorrhyncha</taxon>
        <taxon>Aphidomorpha</taxon>
        <taxon>Aphidoidea</taxon>
        <taxon>Aphididae</taxon>
        <taxon>Macrosiphini</taxon>
        <taxon>Macrosiphum</taxon>
    </lineage>
</organism>
<name>A0AAV0W1X0_9HEMI</name>
<dbReference type="Proteomes" id="UP001160148">
    <property type="component" value="Unassembled WGS sequence"/>
</dbReference>
<dbReference type="EMBL" id="CARXXK010000001">
    <property type="protein sequence ID" value="CAI6349800.1"/>
    <property type="molecule type" value="Genomic_DNA"/>
</dbReference>
<dbReference type="AlphaFoldDB" id="A0AAV0W1X0"/>
<evidence type="ECO:0000313" key="2">
    <source>
        <dbReference type="EMBL" id="CAI6349800.1"/>
    </source>
</evidence>